<dbReference type="PROSITE" id="PS50893">
    <property type="entry name" value="ABC_TRANSPORTER_2"/>
    <property type="match status" value="1"/>
</dbReference>
<dbReference type="GO" id="GO:0004518">
    <property type="term" value="F:nuclease activity"/>
    <property type="evidence" value="ECO:0007669"/>
    <property type="project" value="UniProtKB-KW"/>
</dbReference>
<proteinExistence type="inferred from homology"/>
<feature type="domain" description="ABC transporter" evidence="14">
    <location>
        <begin position="451"/>
        <end position="745"/>
    </location>
</feature>
<dbReference type="PROSITE" id="PS00211">
    <property type="entry name" value="ABC_TRANSPORTER_1"/>
    <property type="match status" value="1"/>
</dbReference>
<dbReference type="SMART" id="SM00382">
    <property type="entry name" value="AAA"/>
    <property type="match status" value="2"/>
</dbReference>
<keyword evidence="5" id="KW-0227">DNA damage</keyword>
<dbReference type="GO" id="GO:0006281">
    <property type="term" value="P:DNA repair"/>
    <property type="evidence" value="ECO:0007669"/>
    <property type="project" value="UniProtKB-KW"/>
</dbReference>
<keyword evidence="10" id="KW-0234">DNA repair</keyword>
<evidence type="ECO:0000256" key="10">
    <source>
        <dbReference type="ARBA" id="ARBA00023204"/>
    </source>
</evidence>
<keyword evidence="7" id="KW-0067">ATP-binding</keyword>
<dbReference type="InterPro" id="IPR027417">
    <property type="entry name" value="P-loop_NTPase"/>
</dbReference>
<sequence length="756" mass="81314">MPSEPVTADAHDTIQVRGARENNLADVCVDIPKRRLSVFTGLSGSGKSSLVFGTIAAESQRLINETYTTFVQSFMPSLGRPDVDSLRNLSAAIIVDQERMGANSRSTVGTATDAAAMLRIVFSRVGTPRLEPSSVFSFNHSEGMCGECEGLGRTNQIDVEELYDRDLSLNEGAITVPGYAVGSWYWQVFVHSGLLDADKRLADYTRQEWQTFLYQPTTKVRVGTNSFSYEGLVPKIRRTYLAKDREKMQPAVRAFVDRAVVFAVCPECGGTRLNAQARSVRVLGRTITECSAMQVNELAEFVRSLDEPPVKPLLDNLGHTLDSLVQVGLGYLSLDRESGTLSGGEAQRVKMVRHLGSSLSDITYVFDEPTVGLHPHDIERMNHLLLSLRDKGNTVLVVEHKPETIAIADHVVDLGPGAGPSGGHVTYAGDVAGLRASGTLTGDHLDHRAALRTRVRRPTGAIPITGASTHNLKDVSVDVPLGVLTVVTGVAGSGKSSLIHGALPGREGVVVVDQSPIRGSRRSNPATYTGLLDPIRTAFARANKVRASLFSANSEGACPECKGAGVVYTDLAMMAGVATTCEQCQGKRFRPEVLTHTLHGRNISQVLAMSVVEAREFFTNGNARTILDRLHDVGLGYLGLGQPLTTLSGGERQRLKLAISMAKEGAVYVLDEPTSGLHLADVDRLLALLDRLVEDGNTVVVIEHHQAVMAHADHIIDLGPGAGHDGGRVVFEGGPADLVADGDTLTARHLRAYLKR</sequence>
<dbReference type="Proteomes" id="UP000189004">
    <property type="component" value="Unassembled WGS sequence"/>
</dbReference>
<gene>
    <name evidence="15" type="ORF">NOSIN_08995</name>
</gene>
<dbReference type="GO" id="GO:0005737">
    <property type="term" value="C:cytoplasm"/>
    <property type="evidence" value="ECO:0007669"/>
    <property type="project" value="UniProtKB-SubCell"/>
</dbReference>
<dbReference type="STRING" id="501010.NOSIN_08995"/>
<evidence type="ECO:0000256" key="8">
    <source>
        <dbReference type="ARBA" id="ARBA00022881"/>
    </source>
</evidence>
<dbReference type="RefSeq" id="WP_077690313.1">
    <property type="nucleotide sequence ID" value="NZ_MCOK01000001.1"/>
</dbReference>
<name>A0A1V3BZW1_9ACTN</name>
<dbReference type="CDD" id="cd03270">
    <property type="entry name" value="ABC_UvrA_I"/>
    <property type="match status" value="1"/>
</dbReference>
<dbReference type="OrthoDB" id="9809851at2"/>
<dbReference type="Gene3D" id="1.10.8.280">
    <property type="entry name" value="ABC transporter ATPase domain-like"/>
    <property type="match status" value="1"/>
</dbReference>
<evidence type="ECO:0000313" key="15">
    <source>
        <dbReference type="EMBL" id="OOC53922.1"/>
    </source>
</evidence>
<dbReference type="SUPFAM" id="SSF52540">
    <property type="entry name" value="P-loop containing nucleoside triphosphate hydrolases"/>
    <property type="match status" value="2"/>
</dbReference>
<dbReference type="InterPro" id="IPR003439">
    <property type="entry name" value="ABC_transporter-like_ATP-bd"/>
</dbReference>
<evidence type="ECO:0000256" key="7">
    <source>
        <dbReference type="ARBA" id="ARBA00022840"/>
    </source>
</evidence>
<comment type="subcellular location">
    <subcellularLocation>
        <location evidence="1">Cytoplasm</location>
    </subcellularLocation>
</comment>
<dbReference type="GO" id="GO:0005524">
    <property type="term" value="F:ATP binding"/>
    <property type="evidence" value="ECO:0007669"/>
    <property type="project" value="UniProtKB-KW"/>
</dbReference>
<organism evidence="15 16">
    <name type="scientific">Nocardiopsis sinuspersici</name>
    <dbReference type="NCBI Taxonomy" id="501010"/>
    <lineage>
        <taxon>Bacteria</taxon>
        <taxon>Bacillati</taxon>
        <taxon>Actinomycetota</taxon>
        <taxon>Actinomycetes</taxon>
        <taxon>Streptosporangiales</taxon>
        <taxon>Nocardiopsidaceae</taxon>
        <taxon>Nocardiopsis</taxon>
    </lineage>
</organism>
<comment type="similarity">
    <text evidence="11">Belongs to the ABC transporter superfamily. UvrA family.</text>
</comment>
<evidence type="ECO:0000256" key="1">
    <source>
        <dbReference type="ARBA" id="ARBA00004496"/>
    </source>
</evidence>
<accession>A0A1V3BZW1</accession>
<evidence type="ECO:0000256" key="4">
    <source>
        <dbReference type="ARBA" id="ARBA00022741"/>
    </source>
</evidence>
<keyword evidence="9" id="KW-0238">DNA-binding</keyword>
<dbReference type="PANTHER" id="PTHR43152">
    <property type="entry name" value="UVRABC SYSTEM PROTEIN A"/>
    <property type="match status" value="1"/>
</dbReference>
<evidence type="ECO:0000256" key="11">
    <source>
        <dbReference type="ARBA" id="ARBA00038000"/>
    </source>
</evidence>
<evidence type="ECO:0000256" key="5">
    <source>
        <dbReference type="ARBA" id="ARBA00022763"/>
    </source>
</evidence>
<evidence type="ECO:0000256" key="12">
    <source>
        <dbReference type="ARBA" id="ARBA00039316"/>
    </source>
</evidence>
<dbReference type="GO" id="GO:0016887">
    <property type="term" value="F:ATP hydrolysis activity"/>
    <property type="evidence" value="ECO:0007669"/>
    <property type="project" value="InterPro"/>
</dbReference>
<evidence type="ECO:0000256" key="13">
    <source>
        <dbReference type="ARBA" id="ARBA00042156"/>
    </source>
</evidence>
<keyword evidence="8" id="KW-0267">Excision nuclease</keyword>
<protein>
    <recommendedName>
        <fullName evidence="12">UvrABC system protein A</fullName>
    </recommendedName>
    <alternativeName>
        <fullName evidence="13">Excinuclease ABC subunit A</fullName>
    </alternativeName>
</protein>
<dbReference type="Gene3D" id="3.40.50.300">
    <property type="entry name" value="P-loop containing nucleotide triphosphate hydrolases"/>
    <property type="match status" value="2"/>
</dbReference>
<keyword evidence="6" id="KW-0228">DNA excision</keyword>
<keyword evidence="16" id="KW-1185">Reference proteome</keyword>
<evidence type="ECO:0000256" key="9">
    <source>
        <dbReference type="ARBA" id="ARBA00023125"/>
    </source>
</evidence>
<comment type="caution">
    <text evidence="15">The sequence shown here is derived from an EMBL/GenBank/DDBJ whole genome shotgun (WGS) entry which is preliminary data.</text>
</comment>
<keyword evidence="2" id="KW-0963">Cytoplasm</keyword>
<dbReference type="Gene3D" id="1.20.1580.10">
    <property type="entry name" value="ABC transporter ATPase like domain"/>
    <property type="match status" value="2"/>
</dbReference>
<keyword evidence="3" id="KW-0677">Repeat</keyword>
<dbReference type="PANTHER" id="PTHR43152:SF2">
    <property type="entry name" value="DRUG RESISTANCE ABC TRANSPORTER"/>
    <property type="match status" value="1"/>
</dbReference>
<dbReference type="EMBL" id="MCOK01000001">
    <property type="protein sequence ID" value="OOC53922.1"/>
    <property type="molecule type" value="Genomic_DNA"/>
</dbReference>
<dbReference type="InterPro" id="IPR003593">
    <property type="entry name" value="AAA+_ATPase"/>
</dbReference>
<evidence type="ECO:0000313" key="16">
    <source>
        <dbReference type="Proteomes" id="UP000189004"/>
    </source>
</evidence>
<reference evidence="16" key="1">
    <citation type="submission" date="2016-08" db="EMBL/GenBank/DDBJ databases">
        <authorList>
            <person name="Tokovenko B."/>
            <person name="Kalinowski J."/>
        </authorList>
    </citation>
    <scope>NUCLEOTIDE SEQUENCE [LARGE SCALE GENOMIC DNA]</scope>
    <source>
        <strain evidence="16">UTMC102</strain>
    </source>
</reference>
<dbReference type="Pfam" id="PF00005">
    <property type="entry name" value="ABC_tran"/>
    <property type="match status" value="1"/>
</dbReference>
<evidence type="ECO:0000256" key="3">
    <source>
        <dbReference type="ARBA" id="ARBA00022737"/>
    </source>
</evidence>
<dbReference type="AlphaFoldDB" id="A0A1V3BZW1"/>
<keyword evidence="4" id="KW-0547">Nucleotide-binding</keyword>
<dbReference type="GO" id="GO:0003677">
    <property type="term" value="F:DNA binding"/>
    <property type="evidence" value="ECO:0007669"/>
    <property type="project" value="UniProtKB-KW"/>
</dbReference>
<evidence type="ECO:0000256" key="6">
    <source>
        <dbReference type="ARBA" id="ARBA00022769"/>
    </source>
</evidence>
<evidence type="ECO:0000256" key="2">
    <source>
        <dbReference type="ARBA" id="ARBA00022490"/>
    </source>
</evidence>
<dbReference type="InterPro" id="IPR017871">
    <property type="entry name" value="ABC_transporter-like_CS"/>
</dbReference>
<evidence type="ECO:0000259" key="14">
    <source>
        <dbReference type="PROSITE" id="PS50893"/>
    </source>
</evidence>